<evidence type="ECO:0000313" key="8">
    <source>
        <dbReference type="Proteomes" id="UP000265515"/>
    </source>
</evidence>
<dbReference type="Proteomes" id="UP000265515">
    <property type="component" value="Unassembled WGS sequence"/>
</dbReference>
<feature type="compositionally biased region" description="Basic and acidic residues" evidence="5">
    <location>
        <begin position="360"/>
        <end position="408"/>
    </location>
</feature>
<name>A0A388L4F6_CHABU</name>
<keyword evidence="8" id="KW-1185">Reference proteome</keyword>
<proteinExistence type="predicted"/>
<protein>
    <recommendedName>
        <fullName evidence="6">TRAF-type domain-containing protein</fullName>
    </recommendedName>
</protein>
<feature type="region of interest" description="Disordered" evidence="5">
    <location>
        <begin position="308"/>
        <end position="442"/>
    </location>
</feature>
<dbReference type="OrthoDB" id="1737200at2759"/>
<sequence>MGSPALGASPQPDLNSGQGIGIGMGRAFECANFDVEEVQKIANVLMVTLAEACVQKTVGDLFKAPGAVVGEVKKEMLDYLQQQSEIYANSPPAPPGTLMDPPSKIVSDLLEQFVKAKQNLFGKMSSRIKLGNKDDKVDAFLQELDRGGVWMPGRREVLARALVKRIDKPKVKHCGRRFDREEELHNHRLQCPIRPVQCVNEGCMEVFSAVFGEKHDAVCFFKPLPCRQKCGGLVRRGEMEVHVNTVCPMKLVSCPFEKLGCVEPVYQGKLVQHCEEYVPKHVMFMLAAMQKQEGVAFSHGERIALLEKRKEEERGGERRREEERTGERRRVEERGNRSGSESRKVACHGMTRRRKRGGERKRGRERKREKESKTEEDRGGGEEKEIKRPKRGEVRKEKERGGGEEEKERRRKRRKPGGGREEESGVGEEKEIRRPTRRGKTD</sequence>
<comment type="caution">
    <text evidence="7">The sequence shown here is derived from an EMBL/GenBank/DDBJ whole genome shotgun (WGS) entry which is preliminary data.</text>
</comment>
<evidence type="ECO:0000256" key="2">
    <source>
        <dbReference type="ARBA" id="ARBA00022771"/>
    </source>
</evidence>
<dbReference type="Gramene" id="GBG77195">
    <property type="protein sequence ID" value="GBG77195"/>
    <property type="gene ID" value="CBR_g23522"/>
</dbReference>
<dbReference type="PANTHER" id="PTHR10131">
    <property type="entry name" value="TNF RECEPTOR ASSOCIATED FACTOR"/>
    <property type="match status" value="1"/>
</dbReference>
<keyword evidence="3 4" id="KW-0862">Zinc</keyword>
<feature type="compositionally biased region" description="Basic residues" evidence="5">
    <location>
        <begin position="350"/>
        <end position="359"/>
    </location>
</feature>
<dbReference type="STRING" id="69332.A0A388L4F6"/>
<dbReference type="Gene3D" id="3.30.40.10">
    <property type="entry name" value="Zinc/RING finger domain, C3HC4 (zinc finger)"/>
    <property type="match status" value="1"/>
</dbReference>
<gene>
    <name evidence="7" type="ORF">CBR_g23522</name>
</gene>
<evidence type="ECO:0000259" key="6">
    <source>
        <dbReference type="PROSITE" id="PS50145"/>
    </source>
</evidence>
<dbReference type="InterPro" id="IPR013083">
    <property type="entry name" value="Znf_RING/FYVE/PHD"/>
</dbReference>
<dbReference type="PANTHER" id="PTHR10131:SF161">
    <property type="entry name" value="F26K24.24 PROTEIN"/>
    <property type="match status" value="1"/>
</dbReference>
<dbReference type="InterPro" id="IPR001293">
    <property type="entry name" value="Znf_TRAF"/>
</dbReference>
<evidence type="ECO:0000256" key="1">
    <source>
        <dbReference type="ARBA" id="ARBA00022723"/>
    </source>
</evidence>
<dbReference type="GO" id="GO:0008270">
    <property type="term" value="F:zinc ion binding"/>
    <property type="evidence" value="ECO:0007669"/>
    <property type="project" value="UniProtKB-KW"/>
</dbReference>
<accession>A0A388L4F6</accession>
<keyword evidence="1 4" id="KW-0479">Metal-binding</keyword>
<feature type="compositionally biased region" description="Basic and acidic residues" evidence="5">
    <location>
        <begin position="418"/>
        <end position="442"/>
    </location>
</feature>
<reference evidence="7 8" key="1">
    <citation type="journal article" date="2018" name="Cell">
        <title>The Chara Genome: Secondary Complexity and Implications for Plant Terrestrialization.</title>
        <authorList>
            <person name="Nishiyama T."/>
            <person name="Sakayama H."/>
            <person name="Vries J.D."/>
            <person name="Buschmann H."/>
            <person name="Saint-Marcoux D."/>
            <person name="Ullrich K.K."/>
            <person name="Haas F.B."/>
            <person name="Vanderstraeten L."/>
            <person name="Becker D."/>
            <person name="Lang D."/>
            <person name="Vosolsobe S."/>
            <person name="Rombauts S."/>
            <person name="Wilhelmsson P.K.I."/>
            <person name="Janitza P."/>
            <person name="Kern R."/>
            <person name="Heyl A."/>
            <person name="Rumpler F."/>
            <person name="Villalobos L.I.A.C."/>
            <person name="Clay J.M."/>
            <person name="Skokan R."/>
            <person name="Toyoda A."/>
            <person name="Suzuki Y."/>
            <person name="Kagoshima H."/>
            <person name="Schijlen E."/>
            <person name="Tajeshwar N."/>
            <person name="Catarino B."/>
            <person name="Hetherington A.J."/>
            <person name="Saltykova A."/>
            <person name="Bonnot C."/>
            <person name="Breuninger H."/>
            <person name="Symeonidi A."/>
            <person name="Radhakrishnan G.V."/>
            <person name="Van Nieuwerburgh F."/>
            <person name="Deforce D."/>
            <person name="Chang C."/>
            <person name="Karol K.G."/>
            <person name="Hedrich R."/>
            <person name="Ulvskov P."/>
            <person name="Glockner G."/>
            <person name="Delwiche C.F."/>
            <person name="Petrasek J."/>
            <person name="Van de Peer Y."/>
            <person name="Friml J."/>
            <person name="Beilby M."/>
            <person name="Dolan L."/>
            <person name="Kohara Y."/>
            <person name="Sugano S."/>
            <person name="Fujiyama A."/>
            <person name="Delaux P.-M."/>
            <person name="Quint M."/>
            <person name="TheiBen G."/>
            <person name="Hagemann M."/>
            <person name="Harholt J."/>
            <person name="Dunand C."/>
            <person name="Zachgo S."/>
            <person name="Langdale J."/>
            <person name="Maumus F."/>
            <person name="Straeten D.V.D."/>
            <person name="Gould S.B."/>
            <person name="Rensing S.A."/>
        </authorList>
    </citation>
    <scope>NUCLEOTIDE SEQUENCE [LARGE SCALE GENOMIC DNA]</scope>
    <source>
        <strain evidence="7 8">S276</strain>
    </source>
</reference>
<dbReference type="PROSITE" id="PS50145">
    <property type="entry name" value="ZF_TRAF"/>
    <property type="match status" value="1"/>
</dbReference>
<dbReference type="OMA" id="MMCANAS"/>
<keyword evidence="2 4" id="KW-0863">Zinc-finger</keyword>
<feature type="domain" description="TRAF-type" evidence="6">
    <location>
        <begin position="215"/>
        <end position="261"/>
    </location>
</feature>
<evidence type="ECO:0000256" key="4">
    <source>
        <dbReference type="PROSITE-ProRule" id="PRU00207"/>
    </source>
</evidence>
<dbReference type="EMBL" id="BFEA01000262">
    <property type="protein sequence ID" value="GBG77195.1"/>
    <property type="molecule type" value="Genomic_DNA"/>
</dbReference>
<evidence type="ECO:0000313" key="7">
    <source>
        <dbReference type="EMBL" id="GBG77195.1"/>
    </source>
</evidence>
<evidence type="ECO:0000256" key="3">
    <source>
        <dbReference type="ARBA" id="ARBA00022833"/>
    </source>
</evidence>
<evidence type="ECO:0000256" key="5">
    <source>
        <dbReference type="SAM" id="MobiDB-lite"/>
    </source>
</evidence>
<feature type="zinc finger region" description="TRAF-type" evidence="4">
    <location>
        <begin position="215"/>
        <end position="261"/>
    </location>
</feature>
<dbReference type="Pfam" id="PF02176">
    <property type="entry name" value="zf-TRAF"/>
    <property type="match status" value="1"/>
</dbReference>
<organism evidence="7 8">
    <name type="scientific">Chara braunii</name>
    <name type="common">Braun's stonewort</name>
    <dbReference type="NCBI Taxonomy" id="69332"/>
    <lineage>
        <taxon>Eukaryota</taxon>
        <taxon>Viridiplantae</taxon>
        <taxon>Streptophyta</taxon>
        <taxon>Charophyceae</taxon>
        <taxon>Charales</taxon>
        <taxon>Characeae</taxon>
        <taxon>Chara</taxon>
    </lineage>
</organism>
<feature type="compositionally biased region" description="Basic and acidic residues" evidence="5">
    <location>
        <begin position="308"/>
        <end position="344"/>
    </location>
</feature>
<dbReference type="AlphaFoldDB" id="A0A388L4F6"/>